<evidence type="ECO:0000313" key="1">
    <source>
        <dbReference type="EMBL" id="KAK2948408.1"/>
    </source>
</evidence>
<accession>A0ABQ9XAX3</accession>
<reference evidence="1 2" key="1">
    <citation type="journal article" date="2022" name="bioRxiv">
        <title>Genomics of Preaxostyla Flagellates Illuminates Evolutionary Transitions and the Path Towards Mitochondrial Loss.</title>
        <authorList>
            <person name="Novak L.V.F."/>
            <person name="Treitli S.C."/>
            <person name="Pyrih J."/>
            <person name="Halakuc P."/>
            <person name="Pipaliya S.V."/>
            <person name="Vacek V."/>
            <person name="Brzon O."/>
            <person name="Soukal P."/>
            <person name="Eme L."/>
            <person name="Dacks J.B."/>
            <person name="Karnkowska A."/>
            <person name="Elias M."/>
            <person name="Hampl V."/>
        </authorList>
    </citation>
    <scope>NUCLEOTIDE SEQUENCE [LARGE SCALE GENOMIC DNA]</scope>
    <source>
        <strain evidence="1">NAU3</strain>
        <tissue evidence="1">Gut</tissue>
    </source>
</reference>
<organism evidence="1 2">
    <name type="scientific">Blattamonas nauphoetae</name>
    <dbReference type="NCBI Taxonomy" id="2049346"/>
    <lineage>
        <taxon>Eukaryota</taxon>
        <taxon>Metamonada</taxon>
        <taxon>Preaxostyla</taxon>
        <taxon>Oxymonadida</taxon>
        <taxon>Blattamonas</taxon>
    </lineage>
</organism>
<dbReference type="Proteomes" id="UP001281761">
    <property type="component" value="Unassembled WGS sequence"/>
</dbReference>
<evidence type="ECO:0000313" key="2">
    <source>
        <dbReference type="Proteomes" id="UP001281761"/>
    </source>
</evidence>
<dbReference type="EMBL" id="JARBJD010000177">
    <property type="protein sequence ID" value="KAK2948408.1"/>
    <property type="molecule type" value="Genomic_DNA"/>
</dbReference>
<sequence length="321" mass="37061">MGDVYEWESLSNKYYQNPLDSYTFQDPLDSHAFQNPQDFPSYCSEPEEWPLTFEFTLGDPNPEQFSPHYNSPKPPFNDVHLSTNLSHETSFTSVPPYKDLLQSQSTHNVLSRIHHSSKVKASPKPIPVKFTLQALYPSDGNPLENFPYCDNFLSLQYARGRILIKLDCDCDGTRQSYQITIRPSLIALITLRGVDKGSDSFIQTELAKNRHRLYREPDQEPPVTILDETITSSQTDILIRYSSPPEVVMCIPSKDKSMRKSQPSFLPNLPRHSLDRNVVLRVGKCKQSCQPRVLQQLLKQFINDTWENDQQKLIAEKRKRR</sequence>
<gene>
    <name evidence="1" type="ORF">BLNAU_16663</name>
</gene>
<keyword evidence="2" id="KW-1185">Reference proteome</keyword>
<protein>
    <submittedName>
        <fullName evidence="1">Uncharacterized protein</fullName>
    </submittedName>
</protein>
<name>A0ABQ9XAX3_9EUKA</name>
<comment type="caution">
    <text evidence="1">The sequence shown here is derived from an EMBL/GenBank/DDBJ whole genome shotgun (WGS) entry which is preliminary data.</text>
</comment>
<proteinExistence type="predicted"/>